<organism evidence="1 2">
    <name type="scientific">Pseudolactococcus paracarnosus</name>
    <dbReference type="NCBI Taxonomy" id="2749962"/>
    <lineage>
        <taxon>Bacteria</taxon>
        <taxon>Bacillati</taxon>
        <taxon>Bacillota</taxon>
        <taxon>Bacilli</taxon>
        <taxon>Lactobacillales</taxon>
        <taxon>Streptococcaceae</taxon>
        <taxon>Pseudolactococcus</taxon>
    </lineage>
</organism>
<evidence type="ECO:0000313" key="2">
    <source>
        <dbReference type="Proteomes" id="UP001522462"/>
    </source>
</evidence>
<dbReference type="RefSeq" id="WP_243913812.1">
    <property type="nucleotide sequence ID" value="NZ_JAAEDA010000003.1"/>
</dbReference>
<dbReference type="Proteomes" id="UP001522462">
    <property type="component" value="Unassembled WGS sequence"/>
</dbReference>
<gene>
    <name evidence="1" type="ORF">GYN19_02980</name>
</gene>
<keyword evidence="2" id="KW-1185">Reference proteome</keyword>
<proteinExistence type="predicted"/>
<protein>
    <submittedName>
        <fullName evidence="1">Uncharacterized protein</fullName>
    </submittedName>
</protein>
<name>A0ABT0AK70_9LACT</name>
<comment type="caution">
    <text evidence="1">The sequence shown here is derived from an EMBL/GenBank/DDBJ whole genome shotgun (WGS) entry which is preliminary data.</text>
</comment>
<sequence>MESIELFIEVVFYKYGTSERRVIRKFVNFRGNIEHNILAKYENNFFGKLRAKRQLAKWKKYHELHDFSGNNEYSVIEEIIC</sequence>
<dbReference type="EMBL" id="JAAEDA010000003">
    <property type="protein sequence ID" value="MCJ1976921.1"/>
    <property type="molecule type" value="Genomic_DNA"/>
</dbReference>
<evidence type="ECO:0000313" key="1">
    <source>
        <dbReference type="EMBL" id="MCJ1976921.1"/>
    </source>
</evidence>
<accession>A0ABT0AK70</accession>
<reference evidence="1 2" key="1">
    <citation type="journal article" date="2022" name="Microbiol. Res.">
        <title>Comparative genome analysis, predicted lifestyle and antimicrobial strategies of Lactococcus carnosus and Lactococcus paracarnosus isolated from meat.</title>
        <authorList>
            <person name="Werum V."/>
            <person name="Ehrmann M."/>
            <person name="Vogel R."/>
            <person name="Hilgarth M."/>
        </authorList>
    </citation>
    <scope>NUCLEOTIDE SEQUENCE [LARGE SCALE GENOMIC DNA]</scope>
    <source>
        <strain evidence="1 2">TMW21897</strain>
    </source>
</reference>